<gene>
    <name evidence="3" type="ORF">GH714_014299</name>
</gene>
<comment type="caution">
    <text evidence="3">The sequence shown here is derived from an EMBL/GenBank/DDBJ whole genome shotgun (WGS) entry which is preliminary data.</text>
</comment>
<dbReference type="InterPro" id="IPR029062">
    <property type="entry name" value="Class_I_gatase-like"/>
</dbReference>
<dbReference type="Pfam" id="PF01965">
    <property type="entry name" value="DJ-1_PfpI"/>
    <property type="match status" value="1"/>
</dbReference>
<evidence type="ECO:0000313" key="3">
    <source>
        <dbReference type="EMBL" id="KAF2290534.1"/>
    </source>
</evidence>
<reference evidence="3 4" key="1">
    <citation type="journal article" date="2020" name="Mol. Plant">
        <title>The Chromosome-Based Rubber Tree Genome Provides New Insights into Spurge Genome Evolution and Rubber Biosynthesis.</title>
        <authorList>
            <person name="Liu J."/>
            <person name="Shi C."/>
            <person name="Shi C.C."/>
            <person name="Li W."/>
            <person name="Zhang Q.J."/>
            <person name="Zhang Y."/>
            <person name="Li K."/>
            <person name="Lu H.F."/>
            <person name="Shi C."/>
            <person name="Zhu S.T."/>
            <person name="Xiao Z.Y."/>
            <person name="Nan H."/>
            <person name="Yue Y."/>
            <person name="Zhu X.G."/>
            <person name="Wu Y."/>
            <person name="Hong X.N."/>
            <person name="Fan G.Y."/>
            <person name="Tong Y."/>
            <person name="Zhang D."/>
            <person name="Mao C.L."/>
            <person name="Liu Y.L."/>
            <person name="Hao S.J."/>
            <person name="Liu W.Q."/>
            <person name="Lv M.Q."/>
            <person name="Zhang H.B."/>
            <person name="Liu Y."/>
            <person name="Hu-Tang G.R."/>
            <person name="Wang J.P."/>
            <person name="Wang J.H."/>
            <person name="Sun Y.H."/>
            <person name="Ni S.B."/>
            <person name="Chen W.B."/>
            <person name="Zhang X.C."/>
            <person name="Jiao Y.N."/>
            <person name="Eichler E.E."/>
            <person name="Li G.H."/>
            <person name="Liu X."/>
            <person name="Gao L.Z."/>
        </authorList>
    </citation>
    <scope>NUCLEOTIDE SEQUENCE [LARGE SCALE GENOMIC DNA]</scope>
    <source>
        <strain evidence="4">cv. GT1</strain>
        <tissue evidence="3">Leaf</tissue>
    </source>
</reference>
<dbReference type="PANTHER" id="PTHR42733:SF2">
    <property type="entry name" value="DJ-1_THIJ_PFPI FAMILY PROTEIN"/>
    <property type="match status" value="1"/>
</dbReference>
<dbReference type="InterPro" id="IPR002818">
    <property type="entry name" value="DJ-1/PfpI"/>
</dbReference>
<dbReference type="Gene3D" id="3.40.50.880">
    <property type="match status" value="1"/>
</dbReference>
<feature type="domain" description="DJ-1/PfpI" evidence="2">
    <location>
        <begin position="1"/>
        <end position="105"/>
    </location>
</feature>
<evidence type="ECO:0000256" key="1">
    <source>
        <dbReference type="ARBA" id="ARBA00008542"/>
    </source>
</evidence>
<dbReference type="PANTHER" id="PTHR42733">
    <property type="entry name" value="DJ-1 PROTEIN"/>
    <property type="match status" value="1"/>
</dbReference>
<dbReference type="Proteomes" id="UP000467840">
    <property type="component" value="Chromosome 2"/>
</dbReference>
<sequence>MVPFLALQAYGIAVDAACPGKKASEFCRTAFHDAAGYQTYTETPGHNFSLNAMFDKIDFVKYEELLIPGRRAPENLATNEIVLDCVRKFSDAGKPIASVCHGQIIWQLQAA</sequence>
<accession>A0A6A6KPT3</accession>
<evidence type="ECO:0000259" key="2">
    <source>
        <dbReference type="Pfam" id="PF01965"/>
    </source>
</evidence>
<organism evidence="3 4">
    <name type="scientific">Hevea brasiliensis</name>
    <name type="common">Para rubber tree</name>
    <name type="synonym">Siphonia brasiliensis</name>
    <dbReference type="NCBI Taxonomy" id="3981"/>
    <lineage>
        <taxon>Eukaryota</taxon>
        <taxon>Viridiplantae</taxon>
        <taxon>Streptophyta</taxon>
        <taxon>Embryophyta</taxon>
        <taxon>Tracheophyta</taxon>
        <taxon>Spermatophyta</taxon>
        <taxon>Magnoliopsida</taxon>
        <taxon>eudicotyledons</taxon>
        <taxon>Gunneridae</taxon>
        <taxon>Pentapetalae</taxon>
        <taxon>rosids</taxon>
        <taxon>fabids</taxon>
        <taxon>Malpighiales</taxon>
        <taxon>Euphorbiaceae</taxon>
        <taxon>Crotonoideae</taxon>
        <taxon>Micrandreae</taxon>
        <taxon>Hevea</taxon>
    </lineage>
</organism>
<dbReference type="InterPro" id="IPR006286">
    <property type="entry name" value="C56_PfpI-like"/>
</dbReference>
<dbReference type="SUPFAM" id="SSF52317">
    <property type="entry name" value="Class I glutamine amidotransferase-like"/>
    <property type="match status" value="1"/>
</dbReference>
<name>A0A6A6KPT3_HEVBR</name>
<dbReference type="AlphaFoldDB" id="A0A6A6KPT3"/>
<dbReference type="EMBL" id="JAAGAX010000015">
    <property type="protein sequence ID" value="KAF2290534.1"/>
    <property type="molecule type" value="Genomic_DNA"/>
</dbReference>
<evidence type="ECO:0000313" key="4">
    <source>
        <dbReference type="Proteomes" id="UP000467840"/>
    </source>
</evidence>
<protein>
    <recommendedName>
        <fullName evidence="2">DJ-1/PfpI domain-containing protein</fullName>
    </recommendedName>
</protein>
<comment type="similarity">
    <text evidence="1">Belongs to the peptidase C56 family.</text>
</comment>
<proteinExistence type="inferred from homology"/>
<keyword evidence="4" id="KW-1185">Reference proteome</keyword>